<name>A0A1F6NYC1_9BACT</name>
<dbReference type="PANTHER" id="PTHR43133:SF51">
    <property type="entry name" value="RNA POLYMERASE SIGMA FACTOR"/>
    <property type="match status" value="1"/>
</dbReference>
<dbReference type="CDD" id="cd06171">
    <property type="entry name" value="Sigma70_r4"/>
    <property type="match status" value="1"/>
</dbReference>
<evidence type="ECO:0000313" key="8">
    <source>
        <dbReference type="Proteomes" id="UP000178490"/>
    </source>
</evidence>
<dbReference type="Gene3D" id="1.10.10.10">
    <property type="entry name" value="Winged helix-like DNA-binding domain superfamily/Winged helix DNA-binding domain"/>
    <property type="match status" value="1"/>
</dbReference>
<organism evidence="7 8">
    <name type="scientific">Candidatus Magasanikbacteria bacterium RIFOXYD2_FULL_36_9</name>
    <dbReference type="NCBI Taxonomy" id="1798707"/>
    <lineage>
        <taxon>Bacteria</taxon>
        <taxon>Candidatus Magasanikiibacteriota</taxon>
    </lineage>
</organism>
<dbReference type="Pfam" id="PF04542">
    <property type="entry name" value="Sigma70_r2"/>
    <property type="match status" value="1"/>
</dbReference>
<evidence type="ECO:0000313" key="7">
    <source>
        <dbReference type="EMBL" id="OGH88932.1"/>
    </source>
</evidence>
<evidence type="ECO:0000256" key="2">
    <source>
        <dbReference type="ARBA" id="ARBA00023015"/>
    </source>
</evidence>
<dbReference type="Gene3D" id="1.10.1740.10">
    <property type="match status" value="1"/>
</dbReference>
<dbReference type="PANTHER" id="PTHR43133">
    <property type="entry name" value="RNA POLYMERASE ECF-TYPE SIGMA FACTO"/>
    <property type="match status" value="1"/>
</dbReference>
<dbReference type="SUPFAM" id="SSF88659">
    <property type="entry name" value="Sigma3 and sigma4 domains of RNA polymerase sigma factors"/>
    <property type="match status" value="1"/>
</dbReference>
<dbReference type="InterPro" id="IPR014284">
    <property type="entry name" value="RNA_pol_sigma-70_dom"/>
</dbReference>
<evidence type="ECO:0000259" key="6">
    <source>
        <dbReference type="Pfam" id="PF08281"/>
    </source>
</evidence>
<dbReference type="GO" id="GO:0003677">
    <property type="term" value="F:DNA binding"/>
    <property type="evidence" value="ECO:0007669"/>
    <property type="project" value="InterPro"/>
</dbReference>
<dbReference type="GO" id="GO:0016987">
    <property type="term" value="F:sigma factor activity"/>
    <property type="evidence" value="ECO:0007669"/>
    <property type="project" value="UniProtKB-KW"/>
</dbReference>
<reference evidence="7 8" key="1">
    <citation type="journal article" date="2016" name="Nat. Commun.">
        <title>Thousands of microbial genomes shed light on interconnected biogeochemical processes in an aquifer system.</title>
        <authorList>
            <person name="Anantharaman K."/>
            <person name="Brown C.T."/>
            <person name="Hug L.A."/>
            <person name="Sharon I."/>
            <person name="Castelle C.J."/>
            <person name="Probst A.J."/>
            <person name="Thomas B.C."/>
            <person name="Singh A."/>
            <person name="Wilkins M.J."/>
            <person name="Karaoz U."/>
            <person name="Brodie E.L."/>
            <person name="Williams K.H."/>
            <person name="Hubbard S.S."/>
            <person name="Banfield J.F."/>
        </authorList>
    </citation>
    <scope>NUCLEOTIDE SEQUENCE [LARGE SCALE GENOMIC DNA]</scope>
</reference>
<feature type="domain" description="RNA polymerase sigma factor 70 region 4 type 2" evidence="6">
    <location>
        <begin position="125"/>
        <end position="177"/>
    </location>
</feature>
<evidence type="ECO:0000256" key="1">
    <source>
        <dbReference type="ARBA" id="ARBA00010641"/>
    </source>
</evidence>
<sequence>MAINTANFTDEQLVVEIRENNKELYSEIMRRYQTKLSHYLKKFFRSQDELDDVLQEVFIKAYKNLYGFDVDKKFSSWIYRIAHNEAINHIKKNKRKNISLDETEWEIVDEKLDLHEEFDSKQMGERIQRAMGELKEKYREPLILYFFEQKSYEEISDILRLPRNTVGILIMRGKAKLKDILKYE</sequence>
<dbReference type="InterPro" id="IPR039425">
    <property type="entry name" value="RNA_pol_sigma-70-like"/>
</dbReference>
<protein>
    <recommendedName>
        <fullName evidence="9">RNA polymerase sigma factor</fullName>
    </recommendedName>
</protein>
<dbReference type="InterPro" id="IPR007627">
    <property type="entry name" value="RNA_pol_sigma70_r2"/>
</dbReference>
<evidence type="ECO:0008006" key="9">
    <source>
        <dbReference type="Google" id="ProtNLM"/>
    </source>
</evidence>
<keyword evidence="2" id="KW-0805">Transcription regulation</keyword>
<dbReference type="InterPro" id="IPR013324">
    <property type="entry name" value="RNA_pol_sigma_r3/r4-like"/>
</dbReference>
<evidence type="ECO:0000259" key="5">
    <source>
        <dbReference type="Pfam" id="PF04542"/>
    </source>
</evidence>
<gene>
    <name evidence="7" type="ORF">A2537_02070</name>
</gene>
<feature type="domain" description="RNA polymerase sigma-70 region 2" evidence="5">
    <location>
        <begin position="29"/>
        <end position="95"/>
    </location>
</feature>
<dbReference type="InterPro" id="IPR036388">
    <property type="entry name" value="WH-like_DNA-bd_sf"/>
</dbReference>
<dbReference type="GO" id="GO:0006352">
    <property type="term" value="P:DNA-templated transcription initiation"/>
    <property type="evidence" value="ECO:0007669"/>
    <property type="project" value="InterPro"/>
</dbReference>
<dbReference type="InterPro" id="IPR013325">
    <property type="entry name" value="RNA_pol_sigma_r2"/>
</dbReference>
<comment type="similarity">
    <text evidence="1">Belongs to the sigma-70 factor family. ECF subfamily.</text>
</comment>
<comment type="caution">
    <text evidence="7">The sequence shown here is derived from an EMBL/GenBank/DDBJ whole genome shotgun (WGS) entry which is preliminary data.</text>
</comment>
<evidence type="ECO:0000256" key="4">
    <source>
        <dbReference type="ARBA" id="ARBA00023163"/>
    </source>
</evidence>
<dbReference type="Pfam" id="PF08281">
    <property type="entry name" value="Sigma70_r4_2"/>
    <property type="match status" value="1"/>
</dbReference>
<dbReference type="AlphaFoldDB" id="A0A1F6NYC1"/>
<keyword evidence="4" id="KW-0804">Transcription</keyword>
<keyword evidence="3" id="KW-0731">Sigma factor</keyword>
<dbReference type="InterPro" id="IPR013249">
    <property type="entry name" value="RNA_pol_sigma70_r4_t2"/>
</dbReference>
<evidence type="ECO:0000256" key="3">
    <source>
        <dbReference type="ARBA" id="ARBA00023082"/>
    </source>
</evidence>
<dbReference type="Proteomes" id="UP000178490">
    <property type="component" value="Unassembled WGS sequence"/>
</dbReference>
<proteinExistence type="inferred from homology"/>
<dbReference type="EMBL" id="MFRC01000057">
    <property type="protein sequence ID" value="OGH88932.1"/>
    <property type="molecule type" value="Genomic_DNA"/>
</dbReference>
<dbReference type="SUPFAM" id="SSF88946">
    <property type="entry name" value="Sigma2 domain of RNA polymerase sigma factors"/>
    <property type="match status" value="1"/>
</dbReference>
<accession>A0A1F6NYC1</accession>
<dbReference type="NCBIfam" id="TIGR02937">
    <property type="entry name" value="sigma70-ECF"/>
    <property type="match status" value="1"/>
</dbReference>